<dbReference type="AlphaFoldDB" id="A0A150G0W3"/>
<evidence type="ECO:0000313" key="7">
    <source>
        <dbReference type="EMBL" id="KXZ43523.1"/>
    </source>
</evidence>
<keyword evidence="3" id="KW-0539">Nucleus</keyword>
<feature type="compositionally biased region" description="Low complexity" evidence="4">
    <location>
        <begin position="120"/>
        <end position="131"/>
    </location>
</feature>
<feature type="domain" description="Ribosomal RNA-processing protein 14/surfeit locus protein 6 C-terminal" evidence="5">
    <location>
        <begin position="190"/>
        <end position="376"/>
    </location>
</feature>
<dbReference type="GO" id="GO:0042273">
    <property type="term" value="P:ribosomal large subunit biogenesis"/>
    <property type="evidence" value="ECO:0007669"/>
    <property type="project" value="TreeGrafter"/>
</dbReference>
<dbReference type="STRING" id="33097.A0A150G0W3"/>
<gene>
    <name evidence="7" type="ORF">GPECTOR_88g466</name>
</gene>
<feature type="region of interest" description="Disordered" evidence="4">
    <location>
        <begin position="51"/>
        <end position="131"/>
    </location>
</feature>
<evidence type="ECO:0000256" key="4">
    <source>
        <dbReference type="SAM" id="MobiDB-lite"/>
    </source>
</evidence>
<feature type="compositionally biased region" description="Basic and acidic residues" evidence="4">
    <location>
        <begin position="51"/>
        <end position="63"/>
    </location>
</feature>
<evidence type="ECO:0000259" key="6">
    <source>
        <dbReference type="Pfam" id="PF15459"/>
    </source>
</evidence>
<organism evidence="7 8">
    <name type="scientific">Gonium pectorale</name>
    <name type="common">Green alga</name>
    <dbReference type="NCBI Taxonomy" id="33097"/>
    <lineage>
        <taxon>Eukaryota</taxon>
        <taxon>Viridiplantae</taxon>
        <taxon>Chlorophyta</taxon>
        <taxon>core chlorophytes</taxon>
        <taxon>Chlorophyceae</taxon>
        <taxon>CS clade</taxon>
        <taxon>Chlamydomonadales</taxon>
        <taxon>Volvocaceae</taxon>
        <taxon>Gonium</taxon>
    </lineage>
</organism>
<feature type="region of interest" description="Disordered" evidence="4">
    <location>
        <begin position="349"/>
        <end position="405"/>
    </location>
</feature>
<feature type="region of interest" description="Disordered" evidence="4">
    <location>
        <begin position="158"/>
        <end position="273"/>
    </location>
</feature>
<evidence type="ECO:0000256" key="2">
    <source>
        <dbReference type="ARBA" id="ARBA00005904"/>
    </source>
</evidence>
<feature type="compositionally biased region" description="Gly residues" evidence="4">
    <location>
        <begin position="215"/>
        <end position="224"/>
    </location>
</feature>
<dbReference type="InterPro" id="IPR007019">
    <property type="entry name" value="SURF6"/>
</dbReference>
<feature type="domain" description="Ribosomal RNA-processing protein 14 N-terminal" evidence="6">
    <location>
        <begin position="7"/>
        <end position="63"/>
    </location>
</feature>
<sequence>MVTDVVEHARFFDHLVELVPAKYYYDDDFAKVNPRHLAKAAREAYRAELKQKKKELKRDKLDPNKMATTLAIQRQKSQAAQPGAAGGGHAPDVGPSTSGRGKQPAEAGKPPKGPKGKGGAAADAGTDAGANAGTAAGLQLQLSGAALSRDELLERLHKKMEEARQRRKASGETAAQAKEWRTNALKSNVAEKQQQQQQQQKGGKRKAEDSRPEGGAAGKQAGGKEGAKGQQGQAAKKARQEEQPAGADADFKFARIEVDEGGRKGHGAKRPPKQVLLKQAEAHKAELEALAGTEEGKVKAQAAAWKAALSRAGGEKVLDDPKLLRRSLKRESKRKEKHSKAWQERVATQQEAQAARQAKRTDNLAARRQAKVDARKAKREKKLLRPGFEGRKEGFITPGGGAAAK</sequence>
<evidence type="ECO:0000256" key="1">
    <source>
        <dbReference type="ARBA" id="ARBA00004123"/>
    </source>
</evidence>
<evidence type="ECO:0008006" key="9">
    <source>
        <dbReference type="Google" id="ProtNLM"/>
    </source>
</evidence>
<dbReference type="GO" id="GO:0003723">
    <property type="term" value="F:RNA binding"/>
    <property type="evidence" value="ECO:0007669"/>
    <property type="project" value="TreeGrafter"/>
</dbReference>
<feature type="compositionally biased region" description="Basic and acidic residues" evidence="4">
    <location>
        <begin position="249"/>
        <end position="263"/>
    </location>
</feature>
<dbReference type="OrthoDB" id="444809at2759"/>
<comment type="caution">
    <text evidence="7">The sequence shown here is derived from an EMBL/GenBank/DDBJ whole genome shotgun (WGS) entry which is preliminary data.</text>
</comment>
<dbReference type="Proteomes" id="UP000075714">
    <property type="component" value="Unassembled WGS sequence"/>
</dbReference>
<dbReference type="InterPro" id="IPR029190">
    <property type="entry name" value="Rrp14/SURF6_C"/>
</dbReference>
<dbReference type="EMBL" id="LSYV01000089">
    <property type="protein sequence ID" value="KXZ43523.1"/>
    <property type="molecule type" value="Genomic_DNA"/>
</dbReference>
<keyword evidence="8" id="KW-1185">Reference proteome</keyword>
<dbReference type="GO" id="GO:0003677">
    <property type="term" value="F:DNA binding"/>
    <property type="evidence" value="ECO:0007669"/>
    <property type="project" value="TreeGrafter"/>
</dbReference>
<dbReference type="GO" id="GO:0005730">
    <property type="term" value="C:nucleolus"/>
    <property type="evidence" value="ECO:0007669"/>
    <property type="project" value="TreeGrafter"/>
</dbReference>
<comment type="subcellular location">
    <subcellularLocation>
        <location evidence="1">Nucleus</location>
    </subcellularLocation>
</comment>
<name>A0A150G0W3_GONPE</name>
<comment type="similarity">
    <text evidence="2">Belongs to the SURF6 family.</text>
</comment>
<dbReference type="GO" id="GO:0042274">
    <property type="term" value="P:ribosomal small subunit biogenesis"/>
    <property type="evidence" value="ECO:0007669"/>
    <property type="project" value="TreeGrafter"/>
</dbReference>
<dbReference type="Pfam" id="PF15459">
    <property type="entry name" value="RRP14"/>
    <property type="match status" value="1"/>
</dbReference>
<feature type="compositionally biased region" description="Low complexity" evidence="4">
    <location>
        <begin position="90"/>
        <end position="110"/>
    </location>
</feature>
<accession>A0A150G0W3</accession>
<protein>
    <recommendedName>
        <fullName evidence="9">Ribosomal RNA-processing protein 14/surfeit locus protein 6 C-terminal domain-containing protein</fullName>
    </recommendedName>
</protein>
<proteinExistence type="inferred from homology"/>
<dbReference type="InterPro" id="IPR029188">
    <property type="entry name" value="Rrp14_N"/>
</dbReference>
<reference evidence="8" key="1">
    <citation type="journal article" date="2016" name="Nat. Commun.">
        <title>The Gonium pectorale genome demonstrates co-option of cell cycle regulation during the evolution of multicellularity.</title>
        <authorList>
            <person name="Hanschen E.R."/>
            <person name="Marriage T.N."/>
            <person name="Ferris P.J."/>
            <person name="Hamaji T."/>
            <person name="Toyoda A."/>
            <person name="Fujiyama A."/>
            <person name="Neme R."/>
            <person name="Noguchi H."/>
            <person name="Minakuchi Y."/>
            <person name="Suzuki M."/>
            <person name="Kawai-Toyooka H."/>
            <person name="Smith D.R."/>
            <person name="Sparks H."/>
            <person name="Anderson J."/>
            <person name="Bakaric R."/>
            <person name="Luria V."/>
            <person name="Karger A."/>
            <person name="Kirschner M.W."/>
            <person name="Durand P.M."/>
            <person name="Michod R.E."/>
            <person name="Nozaki H."/>
            <person name="Olson B.J."/>
        </authorList>
    </citation>
    <scope>NUCLEOTIDE SEQUENCE [LARGE SCALE GENOMIC DNA]</scope>
    <source>
        <strain evidence="8">NIES-2863</strain>
    </source>
</reference>
<evidence type="ECO:0000313" key="8">
    <source>
        <dbReference type="Proteomes" id="UP000075714"/>
    </source>
</evidence>
<evidence type="ECO:0000256" key="3">
    <source>
        <dbReference type="ARBA" id="ARBA00023242"/>
    </source>
</evidence>
<evidence type="ECO:0000259" key="5">
    <source>
        <dbReference type="Pfam" id="PF04935"/>
    </source>
</evidence>
<dbReference type="PANTHER" id="PTHR14369:SF0">
    <property type="entry name" value="SURFEIT LOCUS PROTEIN 6"/>
    <property type="match status" value="1"/>
</dbReference>
<dbReference type="Pfam" id="PF04935">
    <property type="entry name" value="SURF6"/>
    <property type="match status" value="1"/>
</dbReference>
<dbReference type="PANTHER" id="PTHR14369">
    <property type="entry name" value="SURFEIT LOCUS PROTEIN 6"/>
    <property type="match status" value="1"/>
</dbReference>
<feature type="compositionally biased region" description="Polar residues" evidence="4">
    <location>
        <begin position="66"/>
        <end position="78"/>
    </location>
</feature>